<sequence length="389" mass="44046">MFEKFLSELKDEATKNGEKFDLSAVEARELFDMMHDEFLESDDDEDDDENGPSISEEYDQFLAELKKQSEDNDEKFDLNDVQVQELFDMMQNEHVDDSNENKRDIASYDKVGGNELTTNENKNLVFPVDKVSKAFLANIDPAQLSKIEDLQSALPGMPLSRLKKIVDAYEETLGYPSMLKLVPILRETMPDTLSSGWLKRNNKKNADFALIKATEDGLVDSALLNSMLQVKANSGSLNEALEHHADHFAKHKLTPSAYSDRLVLQMLIANKRLTRALEFKEKIEEDGRCLDIASYGSLIQYYSRHEQVGSAVLFLKECIAKHGAAPSEAYLSKLRSQCRKKGIESAIGLIEMVGNSPSEWMRHGQKNLRREYTKAGRRGINQAKNRLLA</sequence>
<dbReference type="PANTHER" id="PTHR47939">
    <property type="entry name" value="MEMBRANE-ASSOCIATED SALT-INDUCIBLE PROTEIN-LIKE"/>
    <property type="match status" value="1"/>
</dbReference>
<dbReference type="AlphaFoldDB" id="A0A1E7EVS9"/>
<dbReference type="KEGG" id="fcy:FRACYDRAFT_271150"/>
<gene>
    <name evidence="2" type="ORF">FRACYDRAFT_271150</name>
</gene>
<evidence type="ECO:0000256" key="1">
    <source>
        <dbReference type="SAM" id="MobiDB-lite"/>
    </source>
</evidence>
<name>A0A1E7EVS9_9STRA</name>
<feature type="compositionally biased region" description="Acidic residues" evidence="1">
    <location>
        <begin position="39"/>
        <end position="50"/>
    </location>
</feature>
<dbReference type="InterPro" id="IPR011990">
    <property type="entry name" value="TPR-like_helical_dom_sf"/>
</dbReference>
<dbReference type="Proteomes" id="UP000095751">
    <property type="component" value="Unassembled WGS sequence"/>
</dbReference>
<dbReference type="InterPro" id="IPR050667">
    <property type="entry name" value="PPR-containing_protein"/>
</dbReference>
<dbReference type="EMBL" id="KV784373">
    <property type="protein sequence ID" value="OEU09959.1"/>
    <property type="molecule type" value="Genomic_DNA"/>
</dbReference>
<feature type="region of interest" description="Disordered" evidence="1">
    <location>
        <begin position="34"/>
        <end position="59"/>
    </location>
</feature>
<dbReference type="PANTHER" id="PTHR47939:SF5">
    <property type="entry name" value="PENTACOTRIPEPTIDE-REPEAT REGION OF PRORP DOMAIN-CONTAINING PROTEIN"/>
    <property type="match status" value="1"/>
</dbReference>
<evidence type="ECO:0000313" key="2">
    <source>
        <dbReference type="EMBL" id="OEU09959.1"/>
    </source>
</evidence>
<accession>A0A1E7EVS9</accession>
<organism evidence="2 3">
    <name type="scientific">Fragilariopsis cylindrus CCMP1102</name>
    <dbReference type="NCBI Taxonomy" id="635003"/>
    <lineage>
        <taxon>Eukaryota</taxon>
        <taxon>Sar</taxon>
        <taxon>Stramenopiles</taxon>
        <taxon>Ochrophyta</taxon>
        <taxon>Bacillariophyta</taxon>
        <taxon>Bacillariophyceae</taxon>
        <taxon>Bacillariophycidae</taxon>
        <taxon>Bacillariales</taxon>
        <taxon>Bacillariaceae</taxon>
        <taxon>Fragilariopsis</taxon>
    </lineage>
</organism>
<dbReference type="InParanoid" id="A0A1E7EVS9"/>
<protein>
    <submittedName>
        <fullName evidence="2">Uncharacterized protein</fullName>
    </submittedName>
</protein>
<reference evidence="2 3" key="1">
    <citation type="submission" date="2016-09" db="EMBL/GenBank/DDBJ databases">
        <title>Extensive genetic diversity and differential bi-allelic expression allows diatom success in the polar Southern Ocean.</title>
        <authorList>
            <consortium name="DOE Joint Genome Institute"/>
            <person name="Mock T."/>
            <person name="Otillar R.P."/>
            <person name="Strauss J."/>
            <person name="Dupont C."/>
            <person name="Frickenhaus S."/>
            <person name="Maumus F."/>
            <person name="Mcmullan M."/>
            <person name="Sanges R."/>
            <person name="Schmutz J."/>
            <person name="Toseland A."/>
            <person name="Valas R."/>
            <person name="Veluchamy A."/>
            <person name="Ward B.J."/>
            <person name="Allen A."/>
            <person name="Barry K."/>
            <person name="Falciatore A."/>
            <person name="Ferrante M."/>
            <person name="Fortunato A.E."/>
            <person name="Gloeckner G."/>
            <person name="Gruber A."/>
            <person name="Hipkin R."/>
            <person name="Janech M."/>
            <person name="Kroth P."/>
            <person name="Leese F."/>
            <person name="Lindquist E."/>
            <person name="Lyon B.R."/>
            <person name="Martin J."/>
            <person name="Mayer C."/>
            <person name="Parker M."/>
            <person name="Quesneville H."/>
            <person name="Raymond J."/>
            <person name="Uhlig C."/>
            <person name="Valentin K.U."/>
            <person name="Worden A.Z."/>
            <person name="Armbrust E.V."/>
            <person name="Bowler C."/>
            <person name="Green B."/>
            <person name="Moulton V."/>
            <person name="Van Oosterhout C."/>
            <person name="Grigoriev I."/>
        </authorList>
    </citation>
    <scope>NUCLEOTIDE SEQUENCE [LARGE SCALE GENOMIC DNA]</scope>
    <source>
        <strain evidence="2 3">CCMP1102</strain>
    </source>
</reference>
<proteinExistence type="predicted"/>
<dbReference type="OrthoDB" id="43068at2759"/>
<keyword evidence="3" id="KW-1185">Reference proteome</keyword>
<evidence type="ECO:0000313" key="3">
    <source>
        <dbReference type="Proteomes" id="UP000095751"/>
    </source>
</evidence>
<dbReference type="Gene3D" id="1.25.40.10">
    <property type="entry name" value="Tetratricopeptide repeat domain"/>
    <property type="match status" value="1"/>
</dbReference>